<dbReference type="EMBL" id="BMWS01000012">
    <property type="protein sequence ID" value="GGX18412.1"/>
    <property type="molecule type" value="Genomic_DNA"/>
</dbReference>
<reference evidence="1 2" key="1">
    <citation type="journal article" date="2014" name="Int. J. Syst. Evol. Microbiol.">
        <title>Complete genome sequence of Corynebacterium casei LMG S-19264T (=DSM 44701T), isolated from a smear-ripened cheese.</title>
        <authorList>
            <consortium name="US DOE Joint Genome Institute (JGI-PGF)"/>
            <person name="Walter F."/>
            <person name="Albersmeier A."/>
            <person name="Kalinowski J."/>
            <person name="Ruckert C."/>
        </authorList>
    </citation>
    <scope>NUCLEOTIDE SEQUENCE [LARGE SCALE GENOMIC DNA]</scope>
    <source>
        <strain evidence="1 2">KCTC 12285</strain>
    </source>
</reference>
<accession>A0A918JXQ5</accession>
<gene>
    <name evidence="1" type="ORF">GCM10007384_19690</name>
</gene>
<sequence>MSIIESIENIVAIIFSISNLQTTITVYKIIILTYKVISLGVTCHLKTLKHR</sequence>
<evidence type="ECO:0000313" key="2">
    <source>
        <dbReference type="Proteomes" id="UP000601108"/>
    </source>
</evidence>
<protein>
    <submittedName>
        <fullName evidence="1">Uncharacterized protein</fullName>
    </submittedName>
</protein>
<dbReference type="AlphaFoldDB" id="A0A918JXQ5"/>
<organism evidence="1 2">
    <name type="scientific">Aquimarina muelleri</name>
    <dbReference type="NCBI Taxonomy" id="279356"/>
    <lineage>
        <taxon>Bacteria</taxon>
        <taxon>Pseudomonadati</taxon>
        <taxon>Bacteroidota</taxon>
        <taxon>Flavobacteriia</taxon>
        <taxon>Flavobacteriales</taxon>
        <taxon>Flavobacteriaceae</taxon>
        <taxon>Aquimarina</taxon>
    </lineage>
</organism>
<evidence type="ECO:0000313" key="1">
    <source>
        <dbReference type="EMBL" id="GGX18412.1"/>
    </source>
</evidence>
<dbReference type="Proteomes" id="UP000601108">
    <property type="component" value="Unassembled WGS sequence"/>
</dbReference>
<comment type="caution">
    <text evidence="1">The sequence shown here is derived from an EMBL/GenBank/DDBJ whole genome shotgun (WGS) entry which is preliminary data.</text>
</comment>
<proteinExistence type="predicted"/>
<name>A0A918JXQ5_9FLAO</name>
<keyword evidence="2" id="KW-1185">Reference proteome</keyword>